<name>A0A380RWW7_FIBSU</name>
<organism evidence="2 3">
    <name type="scientific">Fibrobacter succinogenes</name>
    <name type="common">Bacteroides succinogenes</name>
    <dbReference type="NCBI Taxonomy" id="833"/>
    <lineage>
        <taxon>Bacteria</taxon>
        <taxon>Pseudomonadati</taxon>
        <taxon>Fibrobacterota</taxon>
        <taxon>Fibrobacteria</taxon>
        <taxon>Fibrobacterales</taxon>
        <taxon>Fibrobacteraceae</taxon>
        <taxon>Fibrobacter</taxon>
    </lineage>
</organism>
<dbReference type="PANTHER" id="PTHR21015">
    <property type="entry name" value="UDP-N-ACETYLGLUCOSAMINE--N-ACETYLMURAMYL-(PENTAPEPTIDE) PYROPHOSPHORYL-UNDECAPRENOL N-ACETYLGLUCOSAMINE TRANSFERASE 1"/>
    <property type="match status" value="1"/>
</dbReference>
<protein>
    <recommendedName>
        <fullName evidence="1">Glycosyl transferase family 28 C-terminal domain-containing protein</fullName>
    </recommendedName>
</protein>
<reference evidence="2 3" key="1">
    <citation type="submission" date="2017-08" db="EMBL/GenBank/DDBJ databases">
        <authorList>
            <person name="de Groot N.N."/>
        </authorList>
    </citation>
    <scope>NUCLEOTIDE SEQUENCE [LARGE SCALE GENOMIC DNA]</scope>
    <source>
        <strain evidence="2 3">HM2</strain>
    </source>
</reference>
<dbReference type="GO" id="GO:0016758">
    <property type="term" value="F:hexosyltransferase activity"/>
    <property type="evidence" value="ECO:0007669"/>
    <property type="project" value="InterPro"/>
</dbReference>
<dbReference type="Pfam" id="PF04101">
    <property type="entry name" value="Glyco_tran_28_C"/>
    <property type="match status" value="1"/>
</dbReference>
<sequence>MKVLVAPLDWGLGHATRCVPVVREFLRAGAEVELAVVKANANFFREVFPELRQRLAPSYNIVYPKHGYNMALWLLKNSMHLNAVMRYEHHFAEEMVERHGYDVLFSDNRFAFYSKNALSIYMTHQRRIAFPRAFAAFERIGVMWHANIMRKFDEVWVPDLEIYPGYAGSLSHSGATPGDKPMRFVGTLSRFSEMGNDGNALGNAPAPVDLEREVDLMSVSEFMAHSANVEWDASPEKRTSGNHSFEMRANYKVVAVVSGVEPARTQFEQQLREALQQIPGQHMMILGKPSAEQKTWTEGNIEFHTHLATNDFAEAVKRADFVVSRGGYSTVMDMAELGAKCIFVPTPGQFEQIVLAHDLSKAGYAVEIPADELSAETLAIAFEKSVKMPKVEKQNLLHDAVENVVRKFKERSI</sequence>
<accession>A0A380RWW7</accession>
<evidence type="ECO:0000313" key="2">
    <source>
        <dbReference type="EMBL" id="SUQ19775.1"/>
    </source>
</evidence>
<evidence type="ECO:0000259" key="1">
    <source>
        <dbReference type="Pfam" id="PF04101"/>
    </source>
</evidence>
<dbReference type="AlphaFoldDB" id="A0A380RWW7"/>
<evidence type="ECO:0000313" key="3">
    <source>
        <dbReference type="Proteomes" id="UP000255423"/>
    </source>
</evidence>
<dbReference type="Gene3D" id="3.40.50.2000">
    <property type="entry name" value="Glycogen Phosphorylase B"/>
    <property type="match status" value="1"/>
</dbReference>
<dbReference type="Proteomes" id="UP000255423">
    <property type="component" value="Unassembled WGS sequence"/>
</dbReference>
<gene>
    <name evidence="2" type="ORF">SAMN05661053_1017</name>
</gene>
<dbReference type="RefSeq" id="WP_109572318.1">
    <property type="nucleotide sequence ID" value="NZ_UHJL01000001.1"/>
</dbReference>
<proteinExistence type="predicted"/>
<dbReference type="SUPFAM" id="SSF53756">
    <property type="entry name" value="UDP-Glycosyltransferase/glycogen phosphorylase"/>
    <property type="match status" value="1"/>
</dbReference>
<dbReference type="PANTHER" id="PTHR21015:SF22">
    <property type="entry name" value="GLYCOSYLTRANSFERASE"/>
    <property type="match status" value="1"/>
</dbReference>
<dbReference type="InterPro" id="IPR007235">
    <property type="entry name" value="Glyco_trans_28_C"/>
</dbReference>
<feature type="domain" description="Glycosyl transferase family 28 C-terminal" evidence="1">
    <location>
        <begin position="296"/>
        <end position="395"/>
    </location>
</feature>
<dbReference type="EMBL" id="UHJL01000001">
    <property type="protein sequence ID" value="SUQ19775.1"/>
    <property type="molecule type" value="Genomic_DNA"/>
</dbReference>